<evidence type="ECO:0000256" key="1">
    <source>
        <dbReference type="SAM" id="Phobius"/>
    </source>
</evidence>
<dbReference type="Proteomes" id="UP000787472">
    <property type="component" value="Unassembled WGS sequence"/>
</dbReference>
<dbReference type="InterPro" id="IPR010649">
    <property type="entry name" value="NapE_TorE"/>
</dbReference>
<dbReference type="Pfam" id="PF06796">
    <property type="entry name" value="NapE"/>
    <property type="match status" value="1"/>
</dbReference>
<dbReference type="InterPro" id="IPR004448">
    <property type="entry name" value="Nitrate_reductase_NapE"/>
</dbReference>
<keyword evidence="1" id="KW-0472">Membrane</keyword>
<sequence length="64" mass="7380">MGGRVTDFNEPITPEDTLQRKEEWRMFMFIIIFLFPILTVMFVGSYGFIVWMYQLLAGPPGSSG</sequence>
<dbReference type="EMBL" id="JAAONZ010000002">
    <property type="protein sequence ID" value="NHO64439.1"/>
    <property type="molecule type" value="Genomic_DNA"/>
</dbReference>
<name>A0A9E5JQ53_9GAMM</name>
<comment type="caution">
    <text evidence="2">The sequence shown here is derived from an EMBL/GenBank/DDBJ whole genome shotgun (WGS) entry which is preliminary data.</text>
</comment>
<reference evidence="2" key="1">
    <citation type="submission" date="2020-03" db="EMBL/GenBank/DDBJ databases">
        <authorList>
            <person name="Guo F."/>
        </authorList>
    </citation>
    <scope>NUCLEOTIDE SEQUENCE</scope>
    <source>
        <strain evidence="2">JCM 30134</strain>
    </source>
</reference>
<evidence type="ECO:0000313" key="3">
    <source>
        <dbReference type="Proteomes" id="UP000787472"/>
    </source>
</evidence>
<proteinExistence type="predicted"/>
<gene>
    <name evidence="2" type="primary">napE</name>
    <name evidence="2" type="ORF">G8770_02605</name>
</gene>
<feature type="transmembrane region" description="Helical" evidence="1">
    <location>
        <begin position="27"/>
        <end position="53"/>
    </location>
</feature>
<protein>
    <submittedName>
        <fullName evidence="2">Periplasmic nitrate reductase, NapE protein</fullName>
    </submittedName>
</protein>
<keyword evidence="3" id="KW-1185">Reference proteome</keyword>
<accession>A0A9E5JQ53</accession>
<organism evidence="2 3">
    <name type="scientific">Pseudomaricurvus hydrocarbonicus</name>
    <dbReference type="NCBI Taxonomy" id="1470433"/>
    <lineage>
        <taxon>Bacteria</taxon>
        <taxon>Pseudomonadati</taxon>
        <taxon>Pseudomonadota</taxon>
        <taxon>Gammaproteobacteria</taxon>
        <taxon>Cellvibrionales</taxon>
        <taxon>Cellvibrionaceae</taxon>
        <taxon>Pseudomaricurvus</taxon>
    </lineage>
</organism>
<keyword evidence="1" id="KW-0812">Transmembrane</keyword>
<dbReference type="AlphaFoldDB" id="A0A9E5JQ53"/>
<evidence type="ECO:0000313" key="2">
    <source>
        <dbReference type="EMBL" id="NHO64439.1"/>
    </source>
</evidence>
<dbReference type="NCBIfam" id="TIGR02973">
    <property type="entry name" value="nitrate_rd_NapE"/>
    <property type="match status" value="1"/>
</dbReference>
<keyword evidence="1" id="KW-1133">Transmembrane helix</keyword>